<dbReference type="Gene3D" id="3.40.50.1000">
    <property type="entry name" value="HAD superfamily/HAD-like"/>
    <property type="match status" value="1"/>
</dbReference>
<dbReference type="InterPro" id="IPR036412">
    <property type="entry name" value="HAD-like_sf"/>
</dbReference>
<dbReference type="Gene3D" id="1.10.150.730">
    <property type="match status" value="1"/>
</dbReference>
<name>A0A3N6NVQ6_9EURY</name>
<dbReference type="OrthoDB" id="30955at2157"/>
<keyword evidence="2" id="KW-0288">FMN</keyword>
<evidence type="ECO:0000313" key="6">
    <source>
        <dbReference type="EMBL" id="RQG87952.1"/>
    </source>
</evidence>
<dbReference type="GO" id="GO:0006281">
    <property type="term" value="P:DNA repair"/>
    <property type="evidence" value="ECO:0007669"/>
    <property type="project" value="TreeGrafter"/>
</dbReference>
<protein>
    <submittedName>
        <fullName evidence="6">DUF120 domain-containing protein</fullName>
    </submittedName>
</protein>
<evidence type="ECO:0000259" key="5">
    <source>
        <dbReference type="Pfam" id="PF01982"/>
    </source>
</evidence>
<dbReference type="GO" id="GO:0000166">
    <property type="term" value="F:nucleotide binding"/>
    <property type="evidence" value="ECO:0007669"/>
    <property type="project" value="UniProtKB-KW"/>
</dbReference>
<comment type="caution">
    <text evidence="6">The sequence shown here is derived from an EMBL/GenBank/DDBJ whole genome shotgun (WGS) entry which is preliminary data.</text>
</comment>
<dbReference type="Proteomes" id="UP000273828">
    <property type="component" value="Unassembled WGS sequence"/>
</dbReference>
<dbReference type="InterPro" id="IPR023214">
    <property type="entry name" value="HAD_sf"/>
</dbReference>
<gene>
    <name evidence="6" type="ORF">EA462_13905</name>
</gene>
<dbReference type="SFLD" id="SFLDG01129">
    <property type="entry name" value="C1.5:_HAD__Beta-PGM__Phosphata"/>
    <property type="match status" value="1"/>
</dbReference>
<dbReference type="InterPro" id="IPR050155">
    <property type="entry name" value="HAD-like_hydrolase_sf"/>
</dbReference>
<reference evidence="6 7" key="1">
    <citation type="submission" date="2018-10" db="EMBL/GenBank/DDBJ databases">
        <title>Natrarchaeobius chitinivorans gen. nov., sp. nov., and Natrarchaeobius haloalkaliphilus sp. nov., alkaliphilic, chitin-utilizing haloarchaea from hypersaline alkaline lakes.</title>
        <authorList>
            <person name="Sorokin D.Y."/>
            <person name="Elcheninov A.G."/>
            <person name="Kostrikina N.A."/>
            <person name="Bale N.J."/>
            <person name="Sinninghe Damste J.S."/>
            <person name="Khijniak T.V."/>
            <person name="Kublanov I.V."/>
            <person name="Toshchakov S.V."/>
        </authorList>
    </citation>
    <scope>NUCLEOTIDE SEQUENCE [LARGE SCALE GENOMIC DNA]</scope>
    <source>
        <strain evidence="6 7">AArcht-Sl</strain>
    </source>
</reference>
<organism evidence="6 7">
    <name type="scientific">Natrarchaeobius halalkaliphilus</name>
    <dbReference type="NCBI Taxonomy" id="1679091"/>
    <lineage>
        <taxon>Archaea</taxon>
        <taxon>Methanobacteriati</taxon>
        <taxon>Methanobacteriota</taxon>
        <taxon>Stenosarchaea group</taxon>
        <taxon>Halobacteria</taxon>
        <taxon>Halobacteriales</taxon>
        <taxon>Natrialbaceae</taxon>
        <taxon>Natrarchaeobius</taxon>
    </lineage>
</organism>
<dbReference type="RefSeq" id="WP_124179151.1">
    <property type="nucleotide sequence ID" value="NZ_REFY01000005.1"/>
</dbReference>
<dbReference type="SUPFAM" id="SSF82114">
    <property type="entry name" value="Riboflavin kinase-like"/>
    <property type="match status" value="1"/>
</dbReference>
<dbReference type="AlphaFoldDB" id="A0A3N6NVQ6"/>
<dbReference type="GO" id="GO:0008531">
    <property type="term" value="F:riboflavin kinase activity"/>
    <property type="evidence" value="ECO:0007669"/>
    <property type="project" value="InterPro"/>
</dbReference>
<evidence type="ECO:0000256" key="2">
    <source>
        <dbReference type="ARBA" id="ARBA00022643"/>
    </source>
</evidence>
<proteinExistence type="predicted"/>
<dbReference type="EMBL" id="REFY01000005">
    <property type="protein sequence ID" value="RQG87952.1"/>
    <property type="molecule type" value="Genomic_DNA"/>
</dbReference>
<keyword evidence="1" id="KW-0285">Flavoprotein</keyword>
<dbReference type="SUPFAM" id="SSF56784">
    <property type="entry name" value="HAD-like"/>
    <property type="match status" value="1"/>
</dbReference>
<evidence type="ECO:0000313" key="7">
    <source>
        <dbReference type="Proteomes" id="UP000273828"/>
    </source>
</evidence>
<dbReference type="PANTHER" id="PTHR43434:SF1">
    <property type="entry name" value="PHOSPHOGLYCOLATE PHOSPHATASE"/>
    <property type="match status" value="1"/>
</dbReference>
<accession>A0A3N6NVQ6</accession>
<dbReference type="Pfam" id="PF01982">
    <property type="entry name" value="CTP-dep_RFKase"/>
    <property type="match status" value="1"/>
</dbReference>
<dbReference type="PANTHER" id="PTHR43434">
    <property type="entry name" value="PHOSPHOGLYCOLATE PHOSPHATASE"/>
    <property type="match status" value="1"/>
</dbReference>
<evidence type="ECO:0000256" key="4">
    <source>
        <dbReference type="ARBA" id="ARBA00022741"/>
    </source>
</evidence>
<evidence type="ECO:0000256" key="1">
    <source>
        <dbReference type="ARBA" id="ARBA00022630"/>
    </source>
</evidence>
<dbReference type="Gene3D" id="2.40.30.30">
    <property type="entry name" value="Riboflavin kinase-like"/>
    <property type="match status" value="1"/>
</dbReference>
<dbReference type="Pfam" id="PF13419">
    <property type="entry name" value="HAD_2"/>
    <property type="match status" value="1"/>
</dbReference>
<dbReference type="GO" id="GO:0008967">
    <property type="term" value="F:phosphoglycolate phosphatase activity"/>
    <property type="evidence" value="ECO:0007669"/>
    <property type="project" value="TreeGrafter"/>
</dbReference>
<feature type="domain" description="Riboflavin kinase" evidence="5">
    <location>
        <begin position="5"/>
        <end position="112"/>
    </location>
</feature>
<dbReference type="InterPro" id="IPR041492">
    <property type="entry name" value="HAD_2"/>
</dbReference>
<sequence>MNGRVTSGEGQARGFIEAASELLTDALGFRPYPGTLNLENAGRLESLSAERHPIPGDDHCEGIVTRSCRIGGLRGAVVEPIVPNYPDEKTELVAPVRIRSVFDLADGSEVDLTAADRCDGAWNPTIDGRSIDAFDGVVFDLDKTLLTLDVDWPAVHRDVEALLESVLEKPLPTYTRLEVFELAAKAGRSDELESLLADRERAGARTANSRPLLDVVADLDCPVGICTANAERAAEIALERFGALGDVDAIVGRDTLAQDKPHPRTLLEVVRTLNVAPGNVLYVGDEETDAELAVAAETSYAHPDQFRGDGV</sequence>
<dbReference type="InterPro" id="IPR023602">
    <property type="entry name" value="Riboflavin_kinase_CTP-dep"/>
</dbReference>
<keyword evidence="7" id="KW-1185">Reference proteome</keyword>
<dbReference type="SFLD" id="SFLDS00003">
    <property type="entry name" value="Haloacid_Dehalogenase"/>
    <property type="match status" value="1"/>
</dbReference>
<dbReference type="InterPro" id="IPR023465">
    <property type="entry name" value="Riboflavin_kinase_dom_sf"/>
</dbReference>
<keyword evidence="4" id="KW-0547">Nucleotide-binding</keyword>
<evidence type="ECO:0000256" key="3">
    <source>
        <dbReference type="ARBA" id="ARBA00022679"/>
    </source>
</evidence>
<dbReference type="GO" id="GO:0009231">
    <property type="term" value="P:riboflavin biosynthetic process"/>
    <property type="evidence" value="ECO:0007669"/>
    <property type="project" value="InterPro"/>
</dbReference>
<keyword evidence="3" id="KW-0808">Transferase</keyword>